<proteinExistence type="predicted"/>
<keyword evidence="2" id="KW-1185">Reference proteome</keyword>
<dbReference type="Proteomes" id="UP000619534">
    <property type="component" value="Unassembled WGS sequence"/>
</dbReference>
<dbReference type="InterPro" id="IPR020277">
    <property type="entry name" value="DUF2624"/>
</dbReference>
<dbReference type="EMBL" id="BMCJ01000004">
    <property type="protein sequence ID" value="GGC91911.1"/>
    <property type="molecule type" value="Genomic_DNA"/>
</dbReference>
<dbReference type="RefSeq" id="WP_062446773.1">
    <property type="nucleotide sequence ID" value="NZ_CTEA01000005.1"/>
</dbReference>
<protein>
    <recommendedName>
        <fullName evidence="3">DUF2624 domain-containing protein</fullName>
    </recommendedName>
</protein>
<evidence type="ECO:0000313" key="1">
    <source>
        <dbReference type="EMBL" id="GGC91911.1"/>
    </source>
</evidence>
<sequence>MKKEMAQHIVTQKLKQLTVKDIIKYSNMYQIDISHQEAEDIIKELKSNKLNPLDSNERLMMLKKLAAITSRDTANKVNRILNQIAKEYGVSHLLK</sequence>
<reference evidence="2" key="1">
    <citation type="journal article" date="2019" name="Int. J. Syst. Evol. Microbiol.">
        <title>The Global Catalogue of Microorganisms (GCM) 10K type strain sequencing project: providing services to taxonomists for standard genome sequencing and annotation.</title>
        <authorList>
            <consortium name="The Broad Institute Genomics Platform"/>
            <consortium name="The Broad Institute Genome Sequencing Center for Infectious Disease"/>
            <person name="Wu L."/>
            <person name="Ma J."/>
        </authorList>
    </citation>
    <scope>NUCLEOTIDE SEQUENCE [LARGE SCALE GENOMIC DNA]</scope>
    <source>
        <strain evidence="2">CCM 7282</strain>
    </source>
</reference>
<gene>
    <name evidence="1" type="ORF">GCM10007216_23300</name>
</gene>
<evidence type="ECO:0008006" key="3">
    <source>
        <dbReference type="Google" id="ProtNLM"/>
    </source>
</evidence>
<accession>A0ABQ1P670</accession>
<organism evidence="1 2">
    <name type="scientific">Thalassobacillus devorans</name>
    <dbReference type="NCBI Taxonomy" id="279813"/>
    <lineage>
        <taxon>Bacteria</taxon>
        <taxon>Bacillati</taxon>
        <taxon>Bacillota</taxon>
        <taxon>Bacilli</taxon>
        <taxon>Bacillales</taxon>
        <taxon>Bacillaceae</taxon>
        <taxon>Thalassobacillus</taxon>
    </lineage>
</organism>
<dbReference type="Pfam" id="PF11116">
    <property type="entry name" value="DUF2624"/>
    <property type="match status" value="1"/>
</dbReference>
<name>A0ABQ1P670_9BACI</name>
<evidence type="ECO:0000313" key="2">
    <source>
        <dbReference type="Proteomes" id="UP000619534"/>
    </source>
</evidence>
<comment type="caution">
    <text evidence="1">The sequence shown here is derived from an EMBL/GenBank/DDBJ whole genome shotgun (WGS) entry which is preliminary data.</text>
</comment>